<feature type="compositionally biased region" description="Low complexity" evidence="1">
    <location>
        <begin position="7"/>
        <end position="47"/>
    </location>
</feature>
<evidence type="ECO:0000256" key="1">
    <source>
        <dbReference type="SAM" id="MobiDB-lite"/>
    </source>
</evidence>
<protein>
    <submittedName>
        <fullName evidence="2">Uncharacterized protein</fullName>
    </submittedName>
</protein>
<sequence length="273" mass="30738">MSAGKPSTDSFSISSSTPSSTSTSSGSPRRISSDSFGTVSSSSSSSSDHSRSSGEYDALTDTAFFSFQRSTNLSDITTIPRKTRKPKPKQIGWILDHTVTYDLDLMHQNLSNLDQLQFDQNNWEQTDYEDRAGVWRPIKPAPLPLLQHEPSQFDIKLTEREEFYEIKVWLPTFQTDSILVSQNEDKSIYIVADQLIGQNQGHFERLFSFHHSSLKDDHFNHSPSRLVSSNFNNSNQILLVKIFKTFTVNNTGRAVVCDNGSGLTGNKTYRLLL</sequence>
<dbReference type="OrthoDB" id="10457842at2759"/>
<dbReference type="EMBL" id="MU167280">
    <property type="protein sequence ID" value="KAG0145245.1"/>
    <property type="molecule type" value="Genomic_DNA"/>
</dbReference>
<feature type="region of interest" description="Disordered" evidence="1">
    <location>
        <begin position="1"/>
        <end position="53"/>
    </location>
</feature>
<proteinExistence type="predicted"/>
<name>A0A9P6NED0_9BASI</name>
<comment type="caution">
    <text evidence="2">The sequence shown here is derived from an EMBL/GenBank/DDBJ whole genome shotgun (WGS) entry which is preliminary data.</text>
</comment>
<evidence type="ECO:0000313" key="3">
    <source>
        <dbReference type="Proteomes" id="UP000886653"/>
    </source>
</evidence>
<dbReference type="Proteomes" id="UP000886653">
    <property type="component" value="Unassembled WGS sequence"/>
</dbReference>
<dbReference type="AlphaFoldDB" id="A0A9P6NED0"/>
<keyword evidence="3" id="KW-1185">Reference proteome</keyword>
<organism evidence="2 3">
    <name type="scientific">Cronartium quercuum f. sp. fusiforme G11</name>
    <dbReference type="NCBI Taxonomy" id="708437"/>
    <lineage>
        <taxon>Eukaryota</taxon>
        <taxon>Fungi</taxon>
        <taxon>Dikarya</taxon>
        <taxon>Basidiomycota</taxon>
        <taxon>Pucciniomycotina</taxon>
        <taxon>Pucciniomycetes</taxon>
        <taxon>Pucciniales</taxon>
        <taxon>Coleosporiaceae</taxon>
        <taxon>Cronartium</taxon>
    </lineage>
</organism>
<accession>A0A9P6NED0</accession>
<gene>
    <name evidence="2" type="ORF">CROQUDRAFT_658927</name>
</gene>
<evidence type="ECO:0000313" key="2">
    <source>
        <dbReference type="EMBL" id="KAG0145245.1"/>
    </source>
</evidence>
<reference evidence="2" key="1">
    <citation type="submission" date="2013-11" db="EMBL/GenBank/DDBJ databases">
        <title>Genome sequence of the fusiform rust pathogen reveals effectors for host alternation and coevolution with pine.</title>
        <authorList>
            <consortium name="DOE Joint Genome Institute"/>
            <person name="Smith K."/>
            <person name="Pendleton A."/>
            <person name="Kubisiak T."/>
            <person name="Anderson C."/>
            <person name="Salamov A."/>
            <person name="Aerts A."/>
            <person name="Riley R."/>
            <person name="Clum A."/>
            <person name="Lindquist E."/>
            <person name="Ence D."/>
            <person name="Campbell M."/>
            <person name="Kronenberg Z."/>
            <person name="Feau N."/>
            <person name="Dhillon B."/>
            <person name="Hamelin R."/>
            <person name="Burleigh J."/>
            <person name="Smith J."/>
            <person name="Yandell M."/>
            <person name="Nelson C."/>
            <person name="Grigoriev I."/>
            <person name="Davis J."/>
        </authorList>
    </citation>
    <scope>NUCLEOTIDE SEQUENCE</scope>
    <source>
        <strain evidence="2">G11</strain>
    </source>
</reference>